<organism evidence="3 4">
    <name type="scientific">Pannonibacter phragmitetus</name>
    <dbReference type="NCBI Taxonomy" id="121719"/>
    <lineage>
        <taxon>Bacteria</taxon>
        <taxon>Pseudomonadati</taxon>
        <taxon>Pseudomonadota</taxon>
        <taxon>Alphaproteobacteria</taxon>
        <taxon>Hyphomicrobiales</taxon>
        <taxon>Stappiaceae</taxon>
        <taxon>Pannonibacter</taxon>
    </lineage>
</organism>
<dbReference type="InterPro" id="IPR042100">
    <property type="entry name" value="Bug_dom1"/>
</dbReference>
<dbReference type="InterPro" id="IPR005064">
    <property type="entry name" value="BUG"/>
</dbReference>
<dbReference type="OrthoDB" id="8970543at2"/>
<dbReference type="AlphaFoldDB" id="A0A378ZYV9"/>
<gene>
    <name evidence="3" type="ORF">NCTC13350_03358</name>
</gene>
<protein>
    <submittedName>
        <fullName evidence="3">Argininosuccinate lyase</fullName>
    </submittedName>
</protein>
<sequence>MLKLMKKTALLAQAVVLSAGTVMAADYPNKPIEVIVGFEAGGGTDVMARTAAPFIEKYLGQGASVVIKNVPGASGQIGVTEVAHASADGYTLGTFNLPGMMARTIDRKAEYEVDSFTYLGNVVNDPNVIVTSKASGLDTLDKLISEAKANPGAITVGMSSLGGDDHFALIKLQNLLSTDFTIVPFKGSAPARTALLGGHVAMGILNISEVAEFREQLNVLGVALDQRSQFAPDLPTFKEQGLDLVNGAMRGFVAPAGLPDDARAKLMDAFSKLKDDPEFLKAMQDTANPVEVVTGDDFKAMTKDIHDLAKGVWETTPWN</sequence>
<dbReference type="Proteomes" id="UP000255000">
    <property type="component" value="Unassembled WGS sequence"/>
</dbReference>
<dbReference type="GO" id="GO:0016829">
    <property type="term" value="F:lyase activity"/>
    <property type="evidence" value="ECO:0007669"/>
    <property type="project" value="UniProtKB-KW"/>
</dbReference>
<keyword evidence="2" id="KW-0732">Signal</keyword>
<reference evidence="3 4" key="1">
    <citation type="submission" date="2018-06" db="EMBL/GenBank/DDBJ databases">
        <authorList>
            <consortium name="Pathogen Informatics"/>
            <person name="Doyle S."/>
        </authorList>
    </citation>
    <scope>NUCLEOTIDE SEQUENCE [LARGE SCALE GENOMIC DNA]</scope>
    <source>
        <strain evidence="3 4">NCTC13350</strain>
    </source>
</reference>
<dbReference type="SUPFAM" id="SSF53850">
    <property type="entry name" value="Periplasmic binding protein-like II"/>
    <property type="match status" value="1"/>
</dbReference>
<dbReference type="PANTHER" id="PTHR42928:SF5">
    <property type="entry name" value="BLR1237 PROTEIN"/>
    <property type="match status" value="1"/>
</dbReference>
<feature type="signal peptide" evidence="2">
    <location>
        <begin position="1"/>
        <end position="24"/>
    </location>
</feature>
<evidence type="ECO:0000313" key="3">
    <source>
        <dbReference type="EMBL" id="SUB02406.1"/>
    </source>
</evidence>
<dbReference type="RefSeq" id="WP_019965961.1">
    <property type="nucleotide sequence ID" value="NZ_UGSK01000001.1"/>
</dbReference>
<evidence type="ECO:0000313" key="4">
    <source>
        <dbReference type="Proteomes" id="UP000255000"/>
    </source>
</evidence>
<dbReference type="CDD" id="cd07012">
    <property type="entry name" value="PBP2_Bug_TTT"/>
    <property type="match status" value="1"/>
</dbReference>
<evidence type="ECO:0000256" key="1">
    <source>
        <dbReference type="ARBA" id="ARBA00006987"/>
    </source>
</evidence>
<evidence type="ECO:0000256" key="2">
    <source>
        <dbReference type="SAM" id="SignalP"/>
    </source>
</evidence>
<dbReference type="EMBL" id="UGSK01000001">
    <property type="protein sequence ID" value="SUB02406.1"/>
    <property type="molecule type" value="Genomic_DNA"/>
</dbReference>
<name>A0A378ZYV9_9HYPH</name>
<dbReference type="Gene3D" id="3.40.190.10">
    <property type="entry name" value="Periplasmic binding protein-like II"/>
    <property type="match status" value="1"/>
</dbReference>
<dbReference type="Pfam" id="PF03401">
    <property type="entry name" value="TctC"/>
    <property type="match status" value="1"/>
</dbReference>
<dbReference type="Gene3D" id="3.40.190.150">
    <property type="entry name" value="Bordetella uptake gene, domain 1"/>
    <property type="match status" value="1"/>
</dbReference>
<dbReference type="PIRSF" id="PIRSF017082">
    <property type="entry name" value="YflP"/>
    <property type="match status" value="1"/>
</dbReference>
<dbReference type="PANTHER" id="PTHR42928">
    <property type="entry name" value="TRICARBOXYLATE-BINDING PROTEIN"/>
    <property type="match status" value="1"/>
</dbReference>
<accession>A0A378ZYV9</accession>
<proteinExistence type="inferred from homology"/>
<keyword evidence="3" id="KW-0456">Lyase</keyword>
<feature type="chain" id="PRO_5016822197" evidence="2">
    <location>
        <begin position="25"/>
        <end position="319"/>
    </location>
</feature>
<comment type="similarity">
    <text evidence="1">Belongs to the UPF0065 (bug) family.</text>
</comment>